<protein>
    <recommendedName>
        <fullName evidence="3">Death domain-containing protein</fullName>
    </recommendedName>
</protein>
<sequence>MSCNNTIFNCIHFRPERMECSVDTDPYCAVFFSELREPQHCLLRIDIFSNEEQSDCRLADLTTSQWKASWVKIGEGRIAQNPSIRSVLQVHLFSDKLGISTETSESITPGTLVYEGGYATTTFNCHLKNNVDGDVVELGYLCLTEVFPTASRAIAHIRLELKPKQNVSSCCQPDWTVNSLFNLTSLYGLTKSWLQYKQLATSLGLTREDIGRLERSLRMTVLDNPASPITPRRAFCIVLNAHQQRGGTYAQFVRALRQTERRNFCTSPFSMPVCSKQHGQQQNNQPTDFQEGLFTTFSEFKGESAFVFVLSHHRMLLVVYSEFQMHSPCLHGCSVSTGLLLKEIIC</sequence>
<dbReference type="EMBL" id="QNGE01000249">
    <property type="protein sequence ID" value="KAA3681230.1"/>
    <property type="molecule type" value="Genomic_DNA"/>
</dbReference>
<dbReference type="Proteomes" id="UP000324629">
    <property type="component" value="Unassembled WGS sequence"/>
</dbReference>
<evidence type="ECO:0000313" key="2">
    <source>
        <dbReference type="Proteomes" id="UP000324629"/>
    </source>
</evidence>
<gene>
    <name evidence="1" type="ORF">DEA37_0007164</name>
</gene>
<accession>A0A5J4P1B5</accession>
<keyword evidence="2" id="KW-1185">Reference proteome</keyword>
<reference evidence="1 2" key="1">
    <citation type="journal article" date="2019" name="Gigascience">
        <title>Whole-genome sequence of the oriental lung fluke Paragonimus westermani.</title>
        <authorList>
            <person name="Oey H."/>
            <person name="Zakrzewski M."/>
            <person name="Narain K."/>
            <person name="Devi K.R."/>
            <person name="Agatsuma T."/>
            <person name="Nawaratna S."/>
            <person name="Gobert G.N."/>
            <person name="Jones M.K."/>
            <person name="Ragan M.A."/>
            <person name="McManus D.P."/>
            <person name="Krause L."/>
        </authorList>
    </citation>
    <scope>NUCLEOTIDE SEQUENCE [LARGE SCALE GENOMIC DNA]</scope>
    <source>
        <strain evidence="1 2">IND2009</strain>
    </source>
</reference>
<evidence type="ECO:0008006" key="3">
    <source>
        <dbReference type="Google" id="ProtNLM"/>
    </source>
</evidence>
<dbReference type="AlphaFoldDB" id="A0A5J4P1B5"/>
<comment type="caution">
    <text evidence="1">The sequence shown here is derived from an EMBL/GenBank/DDBJ whole genome shotgun (WGS) entry which is preliminary data.</text>
</comment>
<proteinExistence type="predicted"/>
<evidence type="ECO:0000313" key="1">
    <source>
        <dbReference type="EMBL" id="KAA3681230.1"/>
    </source>
</evidence>
<organism evidence="1 2">
    <name type="scientific">Paragonimus westermani</name>
    <dbReference type="NCBI Taxonomy" id="34504"/>
    <lineage>
        <taxon>Eukaryota</taxon>
        <taxon>Metazoa</taxon>
        <taxon>Spiralia</taxon>
        <taxon>Lophotrochozoa</taxon>
        <taxon>Platyhelminthes</taxon>
        <taxon>Trematoda</taxon>
        <taxon>Digenea</taxon>
        <taxon>Plagiorchiida</taxon>
        <taxon>Troglotremata</taxon>
        <taxon>Troglotrematidae</taxon>
        <taxon>Paragonimus</taxon>
    </lineage>
</organism>
<name>A0A5J4P1B5_9TREM</name>
<dbReference type="CDD" id="cd01670">
    <property type="entry name" value="Death"/>
    <property type="match status" value="1"/>
</dbReference>